<protein>
    <submittedName>
        <fullName evidence="3">Glycosyltransferase</fullName>
        <ecNumber evidence="3">2.4.-.-</ecNumber>
    </submittedName>
</protein>
<dbReference type="InterPro" id="IPR001173">
    <property type="entry name" value="Glyco_trans_2-like"/>
</dbReference>
<comment type="caution">
    <text evidence="3">The sequence shown here is derived from an EMBL/GenBank/DDBJ whole genome shotgun (WGS) entry which is preliminary data.</text>
</comment>
<name>A0ABW3UIE2_9BACL</name>
<keyword evidence="3" id="KW-0808">Transferase</keyword>
<dbReference type="Gene3D" id="3.90.550.10">
    <property type="entry name" value="Spore Coat Polysaccharide Biosynthesis Protein SpsA, Chain A"/>
    <property type="match status" value="1"/>
</dbReference>
<dbReference type="RefSeq" id="WP_345585223.1">
    <property type="nucleotide sequence ID" value="NZ_BAABJG010000002.1"/>
</dbReference>
<dbReference type="SUPFAM" id="SSF53448">
    <property type="entry name" value="Nucleotide-diphospho-sugar transferases"/>
    <property type="match status" value="1"/>
</dbReference>
<keyword evidence="1" id="KW-0175">Coiled coil</keyword>
<accession>A0ABW3UIE2</accession>
<dbReference type="EMBL" id="JBHTLU010000009">
    <property type="protein sequence ID" value="MFD1219304.1"/>
    <property type="molecule type" value="Genomic_DNA"/>
</dbReference>
<evidence type="ECO:0000313" key="3">
    <source>
        <dbReference type="EMBL" id="MFD1219304.1"/>
    </source>
</evidence>
<keyword evidence="4" id="KW-1185">Reference proteome</keyword>
<dbReference type="Pfam" id="PF00535">
    <property type="entry name" value="Glycos_transf_2"/>
    <property type="match status" value="1"/>
</dbReference>
<dbReference type="InterPro" id="IPR029044">
    <property type="entry name" value="Nucleotide-diphossugar_trans"/>
</dbReference>
<dbReference type="EC" id="2.4.-.-" evidence="3"/>
<proteinExistence type="predicted"/>
<keyword evidence="3" id="KW-0328">Glycosyltransferase</keyword>
<dbReference type="Proteomes" id="UP001597180">
    <property type="component" value="Unassembled WGS sequence"/>
</dbReference>
<gene>
    <name evidence="3" type="ORF">ACFQ4B_04175</name>
</gene>
<dbReference type="CDD" id="cd00761">
    <property type="entry name" value="Glyco_tranf_GTA_type"/>
    <property type="match status" value="1"/>
</dbReference>
<organism evidence="3 4">
    <name type="scientific">Paenibacillus vulneris</name>
    <dbReference type="NCBI Taxonomy" id="1133364"/>
    <lineage>
        <taxon>Bacteria</taxon>
        <taxon>Bacillati</taxon>
        <taxon>Bacillota</taxon>
        <taxon>Bacilli</taxon>
        <taxon>Bacillales</taxon>
        <taxon>Paenibacillaceae</taxon>
        <taxon>Paenibacillus</taxon>
    </lineage>
</organism>
<reference evidence="4" key="1">
    <citation type="journal article" date="2019" name="Int. J. Syst. Evol. Microbiol.">
        <title>The Global Catalogue of Microorganisms (GCM) 10K type strain sequencing project: providing services to taxonomists for standard genome sequencing and annotation.</title>
        <authorList>
            <consortium name="The Broad Institute Genomics Platform"/>
            <consortium name="The Broad Institute Genome Sequencing Center for Infectious Disease"/>
            <person name="Wu L."/>
            <person name="Ma J."/>
        </authorList>
    </citation>
    <scope>NUCLEOTIDE SEQUENCE [LARGE SCALE GENOMIC DNA]</scope>
    <source>
        <strain evidence="4">CCUG 53270</strain>
    </source>
</reference>
<dbReference type="GO" id="GO:0016757">
    <property type="term" value="F:glycosyltransferase activity"/>
    <property type="evidence" value="ECO:0007669"/>
    <property type="project" value="UniProtKB-KW"/>
</dbReference>
<evidence type="ECO:0000313" key="4">
    <source>
        <dbReference type="Proteomes" id="UP001597180"/>
    </source>
</evidence>
<dbReference type="SUPFAM" id="SSF58104">
    <property type="entry name" value="Methyl-accepting chemotaxis protein (MCP) signaling domain"/>
    <property type="match status" value="1"/>
</dbReference>
<sequence length="367" mass="43290">MDNITLVVINENAEEYCYGFFKSLNNCDYKPNQIVFIDNASIDRSVDIAQQNSSFVYQFKKKTSKAELYKKGIEIANNNFIIFCHSDILFDPKFFHHLRIYLLESNDVDFVNFTQLYVDGVNYGNHCLGIDIDCDKINYKKLFEPKPENEILLECSESCFMVNKIALNALSFDSRFINSFCEYPVMYNIRKSNGSVKLFDKCIISHYFIELHEQLETNKHDEDMFIKNYFYIFDLEKINDIKTKIKKLKEIENELSEECSLKNDLIMNLNKKIQEISEWVNKQQEELENRDSIILNMNQQISEVSDWAMKLQKENAEKDNLINELNEKINSVSEWAKSLQQELNEKEQKLTELNAGIDQMSYWSGQF</sequence>
<feature type="coiled-coil region" evidence="1">
    <location>
        <begin position="238"/>
        <end position="356"/>
    </location>
</feature>
<evidence type="ECO:0000256" key="1">
    <source>
        <dbReference type="SAM" id="Coils"/>
    </source>
</evidence>
<feature type="domain" description="Glycosyltransferase 2-like" evidence="2">
    <location>
        <begin position="7"/>
        <end position="159"/>
    </location>
</feature>
<evidence type="ECO:0000259" key="2">
    <source>
        <dbReference type="Pfam" id="PF00535"/>
    </source>
</evidence>